<dbReference type="AlphaFoldDB" id="A0AAI9T8U5"/>
<evidence type="ECO:0000313" key="2">
    <source>
        <dbReference type="EMBL" id="KAJ9482905.1"/>
    </source>
</evidence>
<gene>
    <name evidence="2" type="ORF">VN97_g10516</name>
</gene>
<keyword evidence="3" id="KW-1185">Reference proteome</keyword>
<feature type="coiled-coil region" evidence="1">
    <location>
        <begin position="11"/>
        <end position="45"/>
    </location>
</feature>
<dbReference type="EMBL" id="LACB01000492">
    <property type="protein sequence ID" value="KAJ9482905.1"/>
    <property type="molecule type" value="Genomic_DNA"/>
</dbReference>
<sequence>MAHVTHRFNVYKWKKEEEAEKEKKIEKLQEELQELHRSVLDQDRRILAIEKENAGLTKQVTMLQRIILDQAEETEAKEK</sequence>
<accession>A0AAI9T8U5</accession>
<organism evidence="2 3">
    <name type="scientific">Penicillium thymicola</name>
    <dbReference type="NCBI Taxonomy" id="293382"/>
    <lineage>
        <taxon>Eukaryota</taxon>
        <taxon>Fungi</taxon>
        <taxon>Dikarya</taxon>
        <taxon>Ascomycota</taxon>
        <taxon>Pezizomycotina</taxon>
        <taxon>Eurotiomycetes</taxon>
        <taxon>Eurotiomycetidae</taxon>
        <taxon>Eurotiales</taxon>
        <taxon>Aspergillaceae</taxon>
        <taxon>Penicillium</taxon>
    </lineage>
</organism>
<evidence type="ECO:0000256" key="1">
    <source>
        <dbReference type="SAM" id="Coils"/>
    </source>
</evidence>
<keyword evidence="1" id="KW-0175">Coiled coil</keyword>
<name>A0AAI9T8U5_PENTH</name>
<evidence type="ECO:0000313" key="3">
    <source>
        <dbReference type="Proteomes" id="UP001227192"/>
    </source>
</evidence>
<proteinExistence type="predicted"/>
<dbReference type="Proteomes" id="UP001227192">
    <property type="component" value="Unassembled WGS sequence"/>
</dbReference>
<comment type="caution">
    <text evidence="2">The sequence shown here is derived from an EMBL/GenBank/DDBJ whole genome shotgun (WGS) entry which is preliminary data.</text>
</comment>
<reference evidence="2" key="1">
    <citation type="submission" date="2015-06" db="EMBL/GenBank/DDBJ databases">
        <authorList>
            <person name="Nguyen H."/>
        </authorList>
    </citation>
    <scope>NUCLEOTIDE SEQUENCE</scope>
    <source>
        <strain evidence="2">DAOM 180753</strain>
    </source>
</reference>
<protein>
    <submittedName>
        <fullName evidence="2">Uncharacterized protein</fullName>
    </submittedName>
</protein>
<reference evidence="2" key="2">
    <citation type="journal article" date="2016" name="Fungal Biol.">
        <title>Ochratoxin A production by Penicillium thymicola.</title>
        <authorList>
            <person name="Nguyen H.D.T."/>
            <person name="McMullin D.R."/>
            <person name="Ponomareva E."/>
            <person name="Riley R."/>
            <person name="Pomraning K.R."/>
            <person name="Baker S.E."/>
            <person name="Seifert K.A."/>
        </authorList>
    </citation>
    <scope>NUCLEOTIDE SEQUENCE</scope>
    <source>
        <strain evidence="2">DAOM 180753</strain>
    </source>
</reference>